<name>A0ACB9JC00_9ASTR</name>
<dbReference type="Proteomes" id="UP001056120">
    <property type="component" value="Linkage Group LG04"/>
</dbReference>
<evidence type="ECO:0000313" key="2">
    <source>
        <dbReference type="Proteomes" id="UP001056120"/>
    </source>
</evidence>
<accession>A0ACB9JC00</accession>
<reference evidence="1 2" key="2">
    <citation type="journal article" date="2022" name="Mol. Ecol. Resour.">
        <title>The genomes of chicory, endive, great burdock and yacon provide insights into Asteraceae paleo-polyploidization history and plant inulin production.</title>
        <authorList>
            <person name="Fan W."/>
            <person name="Wang S."/>
            <person name="Wang H."/>
            <person name="Wang A."/>
            <person name="Jiang F."/>
            <person name="Liu H."/>
            <person name="Zhao H."/>
            <person name="Xu D."/>
            <person name="Zhang Y."/>
        </authorList>
    </citation>
    <scope>NUCLEOTIDE SEQUENCE [LARGE SCALE GENOMIC DNA]</scope>
    <source>
        <strain evidence="2">cv. Yunnan</strain>
        <tissue evidence="1">Leaves</tissue>
    </source>
</reference>
<comment type="caution">
    <text evidence="1">The sequence shown here is derived from an EMBL/GenBank/DDBJ whole genome shotgun (WGS) entry which is preliminary data.</text>
</comment>
<proteinExistence type="predicted"/>
<reference evidence="2" key="1">
    <citation type="journal article" date="2022" name="Mol. Ecol. Resour.">
        <title>The genomes of chicory, endive, great burdock and yacon provide insights into Asteraceae palaeo-polyploidization history and plant inulin production.</title>
        <authorList>
            <person name="Fan W."/>
            <person name="Wang S."/>
            <person name="Wang H."/>
            <person name="Wang A."/>
            <person name="Jiang F."/>
            <person name="Liu H."/>
            <person name="Zhao H."/>
            <person name="Xu D."/>
            <person name="Zhang Y."/>
        </authorList>
    </citation>
    <scope>NUCLEOTIDE SEQUENCE [LARGE SCALE GENOMIC DNA]</scope>
    <source>
        <strain evidence="2">cv. Yunnan</strain>
    </source>
</reference>
<sequence length="91" mass="10338">MAMRIGGKLLMSLIDFAWLALVLPIVLPHRDVLIRFEDLAPPVRINEQWLHDALVSNSTLISNYVEPLLVKASVSTLWDTPFSGWLPFRVL</sequence>
<protein>
    <submittedName>
        <fullName evidence="1">Uncharacterized protein</fullName>
    </submittedName>
</protein>
<organism evidence="1 2">
    <name type="scientific">Smallanthus sonchifolius</name>
    <dbReference type="NCBI Taxonomy" id="185202"/>
    <lineage>
        <taxon>Eukaryota</taxon>
        <taxon>Viridiplantae</taxon>
        <taxon>Streptophyta</taxon>
        <taxon>Embryophyta</taxon>
        <taxon>Tracheophyta</taxon>
        <taxon>Spermatophyta</taxon>
        <taxon>Magnoliopsida</taxon>
        <taxon>eudicotyledons</taxon>
        <taxon>Gunneridae</taxon>
        <taxon>Pentapetalae</taxon>
        <taxon>asterids</taxon>
        <taxon>campanulids</taxon>
        <taxon>Asterales</taxon>
        <taxon>Asteraceae</taxon>
        <taxon>Asteroideae</taxon>
        <taxon>Heliantheae alliance</taxon>
        <taxon>Millerieae</taxon>
        <taxon>Smallanthus</taxon>
    </lineage>
</organism>
<gene>
    <name evidence="1" type="ORF">L1987_11496</name>
</gene>
<evidence type="ECO:0000313" key="1">
    <source>
        <dbReference type="EMBL" id="KAI3817699.1"/>
    </source>
</evidence>
<keyword evidence="2" id="KW-1185">Reference proteome</keyword>
<dbReference type="EMBL" id="CM042021">
    <property type="protein sequence ID" value="KAI3817699.1"/>
    <property type="molecule type" value="Genomic_DNA"/>
</dbReference>